<dbReference type="EMBL" id="CP002455">
    <property type="protein sequence ID" value="ADX66746.1"/>
    <property type="molecule type" value="Genomic_DNA"/>
</dbReference>
<feature type="transmembrane region" description="Helical" evidence="8">
    <location>
        <begin position="304"/>
        <end position="327"/>
    </location>
</feature>
<evidence type="ECO:0000256" key="8">
    <source>
        <dbReference type="SAM" id="Phobius"/>
    </source>
</evidence>
<dbReference type="RefSeq" id="WP_013597142.1">
    <property type="nucleotide sequence ID" value="NC_015144.1"/>
</dbReference>
<evidence type="ECO:0000313" key="11">
    <source>
        <dbReference type="Proteomes" id="UP000008641"/>
    </source>
</evidence>
<dbReference type="GO" id="GO:0009401">
    <property type="term" value="P:phosphoenolpyruvate-dependent sugar phosphotransferase system"/>
    <property type="evidence" value="ECO:0007669"/>
    <property type="project" value="InterPro"/>
</dbReference>
<feature type="transmembrane region" description="Helical" evidence="8">
    <location>
        <begin position="54"/>
        <end position="78"/>
    </location>
</feature>
<feature type="transmembrane region" description="Helical" evidence="8">
    <location>
        <begin position="20"/>
        <end position="42"/>
    </location>
</feature>
<dbReference type="eggNOG" id="COG3641">
    <property type="taxonomic scope" value="Bacteria"/>
</dbReference>
<keyword evidence="2" id="KW-0813">Transport</keyword>
<dbReference type="OrthoDB" id="396983at2"/>
<proteinExistence type="predicted"/>
<dbReference type="KEGG" id="wvi:Weevi_0017"/>
<name>F0P2D4_WEEVC</name>
<evidence type="ECO:0000256" key="5">
    <source>
        <dbReference type="ARBA" id="ARBA00022692"/>
    </source>
</evidence>
<accession>F0P2D4</accession>
<keyword evidence="4" id="KW-0762">Sugar transport</keyword>
<feature type="transmembrane region" description="Helical" evidence="8">
    <location>
        <begin position="250"/>
        <end position="271"/>
    </location>
</feature>
<evidence type="ECO:0000256" key="3">
    <source>
        <dbReference type="ARBA" id="ARBA00022475"/>
    </source>
</evidence>
<keyword evidence="5 8" id="KW-0812">Transmembrane</keyword>
<protein>
    <submittedName>
        <fullName evidence="10">Phosphotransferase system EIIC</fullName>
    </submittedName>
</protein>
<feature type="transmembrane region" description="Helical" evidence="8">
    <location>
        <begin position="165"/>
        <end position="186"/>
    </location>
</feature>
<feature type="transmembrane region" description="Helical" evidence="8">
    <location>
        <begin position="124"/>
        <end position="145"/>
    </location>
</feature>
<comment type="subcellular location">
    <subcellularLocation>
        <location evidence="1">Cell membrane</location>
        <topology evidence="1">Multi-pass membrane protein</topology>
    </subcellularLocation>
</comment>
<dbReference type="STRING" id="865938.Weevi_0017"/>
<sequence>MHSLSTFLAKKDVQFSAKRYFVDAMGAMAYGLFATLLVGTILKTFGDEFHVHFLSTVVWPFAQQATGPAIALAIAYSLRAPQLVLFSSAVVGVAAYQLGGPLGVFLSSIIAVECGKLISKETRIDIVITPIVTVLIGILIAQFAGPSVQQIMLWLGQIIGQSTNANPILMGIVIAVLVGMTLTLPISSAALCLMLELDGLAAGAATAGCCAQMIGFATISFRENGIQGFLAQGLGTSMLQMPNIYKNWRIWIPPTLSAAILGPIATTVLLMENTALESGMGTCGLVGQIGTWNAMKNEFSTSSILLKISILHFILPAILAYIIYCILKKINWIRTGDLKIF</sequence>
<reference evidence="10 11" key="1">
    <citation type="journal article" date="2011" name="Stand. Genomic Sci.">
        <title>Complete genome sequence of Weeksella virosa type strain (9751).</title>
        <authorList>
            <person name="Lang E."/>
            <person name="Teshima H."/>
            <person name="Lucas S."/>
            <person name="Lapidus A."/>
            <person name="Hammon N."/>
            <person name="Deshpande S."/>
            <person name="Nolan M."/>
            <person name="Cheng J.F."/>
            <person name="Pitluck S."/>
            <person name="Liolios K."/>
            <person name="Pagani I."/>
            <person name="Mikhailova N."/>
            <person name="Ivanova N."/>
            <person name="Mavromatis K."/>
            <person name="Pati A."/>
            <person name="Tapia R."/>
            <person name="Han C."/>
            <person name="Goodwin L."/>
            <person name="Chen A."/>
            <person name="Palaniappan K."/>
            <person name="Land M."/>
            <person name="Hauser L."/>
            <person name="Chang Y.J."/>
            <person name="Jeffries C.D."/>
            <person name="Brambilla E.M."/>
            <person name="Kopitz M."/>
            <person name="Rohde M."/>
            <person name="Goker M."/>
            <person name="Tindall B.J."/>
            <person name="Detter J.C."/>
            <person name="Woyke T."/>
            <person name="Bristow J."/>
            <person name="Eisen J.A."/>
            <person name="Markowitz V."/>
            <person name="Hugenholtz P."/>
            <person name="Klenk H.P."/>
            <person name="Kyrpides N.C."/>
        </authorList>
    </citation>
    <scope>NUCLEOTIDE SEQUENCE [LARGE SCALE GENOMIC DNA]</scope>
    <source>
        <strain evidence="11">ATCC 43766 / DSM 16922 / JCM 21250 / NBRC 16016 / NCTC 11634 / CL345/78</strain>
    </source>
</reference>
<gene>
    <name evidence="10" type="ordered locus">Weevi_0017</name>
</gene>
<keyword evidence="6 8" id="KW-1133">Transmembrane helix</keyword>
<evidence type="ECO:0000256" key="1">
    <source>
        <dbReference type="ARBA" id="ARBA00004651"/>
    </source>
</evidence>
<dbReference type="GO" id="GO:0005886">
    <property type="term" value="C:plasma membrane"/>
    <property type="evidence" value="ECO:0007669"/>
    <property type="project" value="UniProtKB-SubCell"/>
</dbReference>
<evidence type="ECO:0000256" key="7">
    <source>
        <dbReference type="ARBA" id="ARBA00023136"/>
    </source>
</evidence>
<evidence type="ECO:0000256" key="6">
    <source>
        <dbReference type="ARBA" id="ARBA00022989"/>
    </source>
</evidence>
<evidence type="ECO:0000256" key="4">
    <source>
        <dbReference type="ARBA" id="ARBA00022597"/>
    </source>
</evidence>
<dbReference type="Proteomes" id="UP000008641">
    <property type="component" value="Chromosome"/>
</dbReference>
<dbReference type="GO" id="GO:0008982">
    <property type="term" value="F:protein-N(PI)-phosphohistidine-sugar phosphotransferase activity"/>
    <property type="evidence" value="ECO:0007669"/>
    <property type="project" value="InterPro"/>
</dbReference>
<reference evidence="11" key="2">
    <citation type="journal article" date="2011" name="Stand. Genomic Sci.">
        <title>Complete genome sequence of Weeksella virosa type strain (9751T).</title>
        <authorList>
            <person name="Lang E."/>
            <person name="Teshima H."/>
            <person name="Lucas S."/>
            <person name="Lapidus A."/>
            <person name="Hammon N."/>
            <person name="Deshpande S."/>
            <person name="Nolan M."/>
            <person name="Cheng J."/>
            <person name="Pitluck S."/>
            <person name="Liolios K."/>
            <person name="Pagani I."/>
            <person name="Mikhailova N."/>
            <person name="Ivanova N."/>
            <person name="Mavromatis K."/>
            <person name="Pati A."/>
            <person name="Tapia R."/>
            <person name="Han C."/>
            <person name="Goodwin L."/>
            <person name="Chen A."/>
            <person name="Palaniappan K."/>
            <person name="Land M."/>
            <person name="Hauser L."/>
            <person name="Chang Y."/>
            <person name="Jeffries C."/>
            <person name="Brambilla E."/>
            <person name="Kopitz M."/>
            <person name="Rohde M."/>
            <person name="Goker M."/>
            <person name="Tindall B."/>
            <person name="Detter J."/>
            <person name="Woyke T."/>
            <person name="Bristow J."/>
            <person name="Eisen J."/>
            <person name="Markowitz V."/>
            <person name="Hugenholtz P."/>
            <person name="Klenk H."/>
            <person name="Kyrpides N."/>
        </authorList>
    </citation>
    <scope>NUCLEOTIDE SEQUENCE [LARGE SCALE GENOMIC DNA]</scope>
    <source>
        <strain evidence="11">ATCC 43766 / DSM 16922 / JCM 21250 / NBRC 16016 / NCTC 11634 / CL345/78</strain>
    </source>
</reference>
<dbReference type="InterPro" id="IPR003352">
    <property type="entry name" value="PTS_EIIC"/>
</dbReference>
<feature type="transmembrane region" description="Helical" evidence="8">
    <location>
        <begin position="84"/>
        <end position="112"/>
    </location>
</feature>
<keyword evidence="11" id="KW-1185">Reference proteome</keyword>
<keyword evidence="3" id="KW-1003">Cell membrane</keyword>
<organism evidence="10 11">
    <name type="scientific">Weeksella virosa (strain ATCC 43766 / DSM 16922 / JCM 21250 / CCUG 30538 / CDC 9751 / IAM 14551 / NBRC 16016 / NCTC 11634 / CL345/78)</name>
    <dbReference type="NCBI Taxonomy" id="865938"/>
    <lineage>
        <taxon>Bacteria</taxon>
        <taxon>Pseudomonadati</taxon>
        <taxon>Bacteroidota</taxon>
        <taxon>Flavobacteriia</taxon>
        <taxon>Flavobacteriales</taxon>
        <taxon>Weeksellaceae</taxon>
        <taxon>Weeksella</taxon>
    </lineage>
</organism>
<evidence type="ECO:0000256" key="2">
    <source>
        <dbReference type="ARBA" id="ARBA00022448"/>
    </source>
</evidence>
<feature type="domain" description="Phosphotransferase system EIIC" evidence="9">
    <location>
        <begin position="23"/>
        <end position="339"/>
    </location>
</feature>
<dbReference type="AlphaFoldDB" id="F0P2D4"/>
<keyword evidence="7 8" id="KW-0472">Membrane</keyword>
<dbReference type="Pfam" id="PF13303">
    <property type="entry name" value="PTS_EIIC_2"/>
    <property type="match status" value="1"/>
</dbReference>
<evidence type="ECO:0000313" key="10">
    <source>
        <dbReference type="EMBL" id="ADX66746.1"/>
    </source>
</evidence>
<dbReference type="HOGENOM" id="CLU_063648_0_0_10"/>
<evidence type="ECO:0000259" key="9">
    <source>
        <dbReference type="Pfam" id="PF13303"/>
    </source>
</evidence>